<dbReference type="AlphaFoldDB" id="A0A1L9UKJ9"/>
<proteinExistence type="predicted"/>
<dbReference type="VEuPathDB" id="FungiDB:ASPBRDRAFT_589471"/>
<dbReference type="RefSeq" id="XP_067479404.1">
    <property type="nucleotide sequence ID" value="XM_067627977.1"/>
</dbReference>
<evidence type="ECO:0000259" key="1">
    <source>
        <dbReference type="Pfam" id="PF01048"/>
    </source>
</evidence>
<feature type="domain" description="Nucleoside phosphorylase" evidence="1">
    <location>
        <begin position="10"/>
        <end position="293"/>
    </location>
</feature>
<evidence type="ECO:0000313" key="2">
    <source>
        <dbReference type="EMBL" id="OJJ72156.1"/>
    </source>
</evidence>
<dbReference type="InterPro" id="IPR053137">
    <property type="entry name" value="NLR-like"/>
</dbReference>
<dbReference type="Gene3D" id="3.40.50.1580">
    <property type="entry name" value="Nucleoside phosphorylase domain"/>
    <property type="match status" value="1"/>
</dbReference>
<dbReference type="PANTHER" id="PTHR46082:SF11">
    <property type="entry name" value="AAA+ ATPASE DOMAIN-CONTAINING PROTEIN-RELATED"/>
    <property type="match status" value="1"/>
</dbReference>
<dbReference type="PANTHER" id="PTHR46082">
    <property type="entry name" value="ATP/GTP-BINDING PROTEIN-RELATED"/>
    <property type="match status" value="1"/>
</dbReference>
<dbReference type="Pfam" id="PF01048">
    <property type="entry name" value="PNP_UDP_1"/>
    <property type="match status" value="1"/>
</dbReference>
<organism evidence="2 3">
    <name type="scientific">Aspergillus brasiliensis (strain CBS 101740 / IMI 381727 / IBT 21946)</name>
    <dbReference type="NCBI Taxonomy" id="767769"/>
    <lineage>
        <taxon>Eukaryota</taxon>
        <taxon>Fungi</taxon>
        <taxon>Dikarya</taxon>
        <taxon>Ascomycota</taxon>
        <taxon>Pezizomycotina</taxon>
        <taxon>Eurotiomycetes</taxon>
        <taxon>Eurotiomycetidae</taxon>
        <taxon>Eurotiales</taxon>
        <taxon>Aspergillaceae</taxon>
        <taxon>Aspergillus</taxon>
        <taxon>Aspergillus subgen. Circumdati</taxon>
    </lineage>
</organism>
<accession>A0A1L9UKJ9</accession>
<dbReference type="OrthoDB" id="1577640at2759"/>
<keyword evidence="3" id="KW-1185">Reference proteome</keyword>
<dbReference type="STRING" id="767769.A0A1L9UKJ9"/>
<dbReference type="GO" id="GO:0009116">
    <property type="term" value="P:nucleoside metabolic process"/>
    <property type="evidence" value="ECO:0007669"/>
    <property type="project" value="InterPro"/>
</dbReference>
<dbReference type="GO" id="GO:0003824">
    <property type="term" value="F:catalytic activity"/>
    <property type="evidence" value="ECO:0007669"/>
    <property type="project" value="InterPro"/>
</dbReference>
<reference evidence="3" key="1">
    <citation type="journal article" date="2017" name="Genome Biol.">
        <title>Comparative genomics reveals high biological diversity and specific adaptations in the industrially and medically important fungal genus Aspergillus.</title>
        <authorList>
            <person name="de Vries R.P."/>
            <person name="Riley R."/>
            <person name="Wiebenga A."/>
            <person name="Aguilar-Osorio G."/>
            <person name="Amillis S."/>
            <person name="Uchima C.A."/>
            <person name="Anderluh G."/>
            <person name="Asadollahi M."/>
            <person name="Askin M."/>
            <person name="Barry K."/>
            <person name="Battaglia E."/>
            <person name="Bayram O."/>
            <person name="Benocci T."/>
            <person name="Braus-Stromeyer S.A."/>
            <person name="Caldana C."/>
            <person name="Canovas D."/>
            <person name="Cerqueira G.C."/>
            <person name="Chen F."/>
            <person name="Chen W."/>
            <person name="Choi C."/>
            <person name="Clum A."/>
            <person name="Dos Santos R.A."/>
            <person name="Damasio A.R."/>
            <person name="Diallinas G."/>
            <person name="Emri T."/>
            <person name="Fekete E."/>
            <person name="Flipphi M."/>
            <person name="Freyberg S."/>
            <person name="Gallo A."/>
            <person name="Gournas C."/>
            <person name="Habgood R."/>
            <person name="Hainaut M."/>
            <person name="Harispe M.L."/>
            <person name="Henrissat B."/>
            <person name="Hilden K.S."/>
            <person name="Hope R."/>
            <person name="Hossain A."/>
            <person name="Karabika E."/>
            <person name="Karaffa L."/>
            <person name="Karanyi Z."/>
            <person name="Krasevec N."/>
            <person name="Kuo A."/>
            <person name="Kusch H."/>
            <person name="LaButti K."/>
            <person name="Lagendijk E.L."/>
            <person name="Lapidus A."/>
            <person name="Levasseur A."/>
            <person name="Lindquist E."/>
            <person name="Lipzen A."/>
            <person name="Logrieco A.F."/>
            <person name="MacCabe A."/>
            <person name="Maekelae M.R."/>
            <person name="Malavazi I."/>
            <person name="Melin P."/>
            <person name="Meyer V."/>
            <person name="Mielnichuk N."/>
            <person name="Miskei M."/>
            <person name="Molnar A.P."/>
            <person name="Mule G."/>
            <person name="Ngan C.Y."/>
            <person name="Orejas M."/>
            <person name="Orosz E."/>
            <person name="Ouedraogo J.P."/>
            <person name="Overkamp K.M."/>
            <person name="Park H.-S."/>
            <person name="Perrone G."/>
            <person name="Piumi F."/>
            <person name="Punt P.J."/>
            <person name="Ram A.F."/>
            <person name="Ramon A."/>
            <person name="Rauscher S."/>
            <person name="Record E."/>
            <person name="Riano-Pachon D.M."/>
            <person name="Robert V."/>
            <person name="Roehrig J."/>
            <person name="Ruller R."/>
            <person name="Salamov A."/>
            <person name="Salih N.S."/>
            <person name="Samson R.A."/>
            <person name="Sandor E."/>
            <person name="Sanguinetti M."/>
            <person name="Schuetze T."/>
            <person name="Sepcic K."/>
            <person name="Shelest E."/>
            <person name="Sherlock G."/>
            <person name="Sophianopoulou V."/>
            <person name="Squina F.M."/>
            <person name="Sun H."/>
            <person name="Susca A."/>
            <person name="Todd R.B."/>
            <person name="Tsang A."/>
            <person name="Unkles S.E."/>
            <person name="van de Wiele N."/>
            <person name="van Rossen-Uffink D."/>
            <person name="Oliveira J.V."/>
            <person name="Vesth T.C."/>
            <person name="Visser J."/>
            <person name="Yu J.-H."/>
            <person name="Zhou M."/>
            <person name="Andersen M.R."/>
            <person name="Archer D.B."/>
            <person name="Baker S.E."/>
            <person name="Benoit I."/>
            <person name="Brakhage A.A."/>
            <person name="Braus G.H."/>
            <person name="Fischer R."/>
            <person name="Frisvad J.C."/>
            <person name="Goldman G.H."/>
            <person name="Houbraken J."/>
            <person name="Oakley B."/>
            <person name="Pocsi I."/>
            <person name="Scazzocchio C."/>
            <person name="Seiboth B."/>
            <person name="vanKuyk P.A."/>
            <person name="Wortman J."/>
            <person name="Dyer P.S."/>
            <person name="Grigoriev I.V."/>
        </authorList>
    </citation>
    <scope>NUCLEOTIDE SEQUENCE [LARGE SCALE GENOMIC DNA]</scope>
    <source>
        <strain evidence="3">CBS 101740 / IMI 381727 / IBT 21946</strain>
    </source>
</reference>
<dbReference type="EMBL" id="KV878684">
    <property type="protein sequence ID" value="OJJ72156.1"/>
    <property type="molecule type" value="Genomic_DNA"/>
</dbReference>
<sequence>MASPEDYTVGLFCPLVIEARAMQNMLDEIHSKTGSIGVRYILGKLSGHNVVLATLPFTSRGKVSMAIAAGQMKHEFPNMAHLLLVGLGGGIPSASADIRLGDVVVSVPTGTHPGVVQYDSGKVHTTHFERTGCLLPPPEEWLLAISKMQVDNPVVSGNLAQSITDLQERCGRGEFRRPSPNTDRLFLSTYDHPTGQATCTSCSRSQVVNRRQRRDATKPVVHYGLILTTDTVIRNANARDRAAKAVGGAICFDMEAAAMMSHYSCLVIRGICDYADSHKNDVWHPYAAAAAAAMAKEILRHIEPTTPKSLTQQTPPAADPISQAVFSGNFHAHTISNINSITSHGSVRIG</sequence>
<dbReference type="Proteomes" id="UP000184499">
    <property type="component" value="Unassembled WGS sequence"/>
</dbReference>
<dbReference type="OMA" id="SFEMSAV"/>
<dbReference type="GeneID" id="93580465"/>
<protein>
    <recommendedName>
        <fullName evidence="1">Nucleoside phosphorylase domain-containing protein</fullName>
    </recommendedName>
</protein>
<name>A0A1L9UKJ9_ASPBC</name>
<dbReference type="SUPFAM" id="SSF53167">
    <property type="entry name" value="Purine and uridine phosphorylases"/>
    <property type="match status" value="1"/>
</dbReference>
<gene>
    <name evidence="2" type="ORF">ASPBRDRAFT_589471</name>
</gene>
<dbReference type="InterPro" id="IPR035994">
    <property type="entry name" value="Nucleoside_phosphorylase_sf"/>
</dbReference>
<evidence type="ECO:0000313" key="3">
    <source>
        <dbReference type="Proteomes" id="UP000184499"/>
    </source>
</evidence>
<dbReference type="InterPro" id="IPR000845">
    <property type="entry name" value="Nucleoside_phosphorylase_d"/>
</dbReference>